<sequence length="26" mass="2809">MLGASSVEPPSRKAVDSRQSRQNHGN</sequence>
<evidence type="ECO:0000313" key="2">
    <source>
        <dbReference type="EMBL" id="JAD33472.1"/>
    </source>
</evidence>
<feature type="region of interest" description="Disordered" evidence="1">
    <location>
        <begin position="1"/>
        <end position="26"/>
    </location>
</feature>
<name>A0A0A8ZF30_ARUDO</name>
<dbReference type="EMBL" id="GBRH01264423">
    <property type="protein sequence ID" value="JAD33472.1"/>
    <property type="molecule type" value="Transcribed_RNA"/>
</dbReference>
<evidence type="ECO:0000256" key="1">
    <source>
        <dbReference type="SAM" id="MobiDB-lite"/>
    </source>
</evidence>
<accession>A0A0A8ZF30</accession>
<feature type="compositionally biased region" description="Basic and acidic residues" evidence="1">
    <location>
        <begin position="10"/>
        <end position="19"/>
    </location>
</feature>
<organism evidence="2">
    <name type="scientific">Arundo donax</name>
    <name type="common">Giant reed</name>
    <name type="synonym">Donax arundinaceus</name>
    <dbReference type="NCBI Taxonomy" id="35708"/>
    <lineage>
        <taxon>Eukaryota</taxon>
        <taxon>Viridiplantae</taxon>
        <taxon>Streptophyta</taxon>
        <taxon>Embryophyta</taxon>
        <taxon>Tracheophyta</taxon>
        <taxon>Spermatophyta</taxon>
        <taxon>Magnoliopsida</taxon>
        <taxon>Liliopsida</taxon>
        <taxon>Poales</taxon>
        <taxon>Poaceae</taxon>
        <taxon>PACMAD clade</taxon>
        <taxon>Arundinoideae</taxon>
        <taxon>Arundineae</taxon>
        <taxon>Arundo</taxon>
    </lineage>
</organism>
<reference evidence="2" key="1">
    <citation type="submission" date="2014-09" db="EMBL/GenBank/DDBJ databases">
        <authorList>
            <person name="Magalhaes I.L.F."/>
            <person name="Oliveira U."/>
            <person name="Santos F.R."/>
            <person name="Vidigal T.H.D.A."/>
            <person name="Brescovit A.D."/>
            <person name="Santos A.J."/>
        </authorList>
    </citation>
    <scope>NUCLEOTIDE SEQUENCE</scope>
    <source>
        <tissue evidence="2">Shoot tissue taken approximately 20 cm above the soil surface</tissue>
    </source>
</reference>
<proteinExistence type="predicted"/>
<dbReference type="AlphaFoldDB" id="A0A0A8ZF30"/>
<protein>
    <submittedName>
        <fullName evidence="2">Uncharacterized protein</fullName>
    </submittedName>
</protein>
<reference evidence="2" key="2">
    <citation type="journal article" date="2015" name="Data Brief">
        <title>Shoot transcriptome of the giant reed, Arundo donax.</title>
        <authorList>
            <person name="Barrero R.A."/>
            <person name="Guerrero F.D."/>
            <person name="Moolhuijzen P."/>
            <person name="Goolsby J.A."/>
            <person name="Tidwell J."/>
            <person name="Bellgard S.E."/>
            <person name="Bellgard M.I."/>
        </authorList>
    </citation>
    <scope>NUCLEOTIDE SEQUENCE</scope>
    <source>
        <tissue evidence="2">Shoot tissue taken approximately 20 cm above the soil surface</tissue>
    </source>
</reference>